<evidence type="ECO:0000256" key="1">
    <source>
        <dbReference type="ARBA" id="ARBA00008898"/>
    </source>
</evidence>
<reference evidence="4" key="1">
    <citation type="journal article" date="2014" name="Int. J. Syst. Evol. Microbiol.">
        <title>Complete genome sequence of Corynebacterium casei LMG S-19264T (=DSM 44701T), isolated from a smear-ripened cheese.</title>
        <authorList>
            <consortium name="US DOE Joint Genome Institute (JGI-PGF)"/>
            <person name="Walter F."/>
            <person name="Albersmeier A."/>
            <person name="Kalinowski J."/>
            <person name="Ruckert C."/>
        </authorList>
    </citation>
    <scope>NUCLEOTIDE SEQUENCE</scope>
    <source>
        <strain evidence="4">JCM 4633</strain>
    </source>
</reference>
<dbReference type="RefSeq" id="WP_229844612.1">
    <property type="nucleotide sequence ID" value="NZ_BMVB01000003.1"/>
</dbReference>
<organism evidence="4 5">
    <name type="scientific">Streptomyces cinnamoneus</name>
    <name type="common">Streptoverticillium cinnamoneum</name>
    <dbReference type="NCBI Taxonomy" id="53446"/>
    <lineage>
        <taxon>Bacteria</taxon>
        <taxon>Bacillati</taxon>
        <taxon>Actinomycetota</taxon>
        <taxon>Actinomycetes</taxon>
        <taxon>Kitasatosporales</taxon>
        <taxon>Streptomycetaceae</taxon>
        <taxon>Streptomyces</taxon>
        <taxon>Streptomyces cinnamoneus group</taxon>
    </lineage>
</organism>
<gene>
    <name evidence="4" type="ORF">GCM10010507_12530</name>
</gene>
<reference evidence="4" key="2">
    <citation type="submission" date="2020-09" db="EMBL/GenBank/DDBJ databases">
        <authorList>
            <person name="Sun Q."/>
            <person name="Ohkuma M."/>
        </authorList>
    </citation>
    <scope>NUCLEOTIDE SEQUENCE</scope>
    <source>
        <strain evidence="4">JCM 4633</strain>
    </source>
</reference>
<evidence type="ECO:0000259" key="3">
    <source>
        <dbReference type="SMART" id="SM00903"/>
    </source>
</evidence>
<dbReference type="InterPro" id="IPR002563">
    <property type="entry name" value="Flavin_Rdtase-like_dom"/>
</dbReference>
<proteinExistence type="inferred from homology"/>
<dbReference type="PANTHER" id="PTHR30466">
    <property type="entry name" value="FLAVIN REDUCTASE"/>
    <property type="match status" value="1"/>
</dbReference>
<evidence type="ECO:0000313" key="4">
    <source>
        <dbReference type="EMBL" id="GHC40007.1"/>
    </source>
</evidence>
<dbReference type="PANTHER" id="PTHR30466:SF11">
    <property type="entry name" value="FLAVIN-DEPENDENT MONOOXYGENASE, REDUCTASE SUBUNIT HSAB"/>
    <property type="match status" value="1"/>
</dbReference>
<accession>A0A918WF49</accession>
<dbReference type="Gene3D" id="2.30.110.10">
    <property type="entry name" value="Electron Transport, Fmn-binding Protein, Chain A"/>
    <property type="match status" value="1"/>
</dbReference>
<keyword evidence="2" id="KW-0560">Oxidoreductase</keyword>
<dbReference type="EMBL" id="BMVB01000003">
    <property type="protein sequence ID" value="GHC40007.1"/>
    <property type="molecule type" value="Genomic_DNA"/>
</dbReference>
<comment type="similarity">
    <text evidence="1">Belongs to the non-flavoprotein flavin reductase family.</text>
</comment>
<dbReference type="Proteomes" id="UP000646244">
    <property type="component" value="Unassembled WGS sequence"/>
</dbReference>
<sequence>MIILIIMMNRGGGVMKTNETAQAAVGEQDFRDLMAGVCAPVTVVTATENGTPHGATVSAFASLSLRPPMVSVALDRTSRLLARIQRTGRFAVNVLGAGQQALALRFARHAADRFAGIRWEYEHALPRLHGAPGRLVCELASVAEGGDHLLLLGAVVHARTRTAAPLVYGHRAFGTHSAFTADEQPTAAPLR</sequence>
<comment type="caution">
    <text evidence="4">The sequence shown here is derived from an EMBL/GenBank/DDBJ whole genome shotgun (WGS) entry which is preliminary data.</text>
</comment>
<name>A0A918WF49_STRCJ</name>
<dbReference type="SUPFAM" id="SSF50475">
    <property type="entry name" value="FMN-binding split barrel"/>
    <property type="match status" value="1"/>
</dbReference>
<dbReference type="AlphaFoldDB" id="A0A918WF49"/>
<dbReference type="InterPro" id="IPR012349">
    <property type="entry name" value="Split_barrel_FMN-bd"/>
</dbReference>
<dbReference type="GO" id="GO:0042602">
    <property type="term" value="F:riboflavin reductase (NADPH) activity"/>
    <property type="evidence" value="ECO:0007669"/>
    <property type="project" value="TreeGrafter"/>
</dbReference>
<evidence type="ECO:0000256" key="2">
    <source>
        <dbReference type="ARBA" id="ARBA00023002"/>
    </source>
</evidence>
<dbReference type="SMART" id="SM00903">
    <property type="entry name" value="Flavin_Reduct"/>
    <property type="match status" value="1"/>
</dbReference>
<evidence type="ECO:0000313" key="5">
    <source>
        <dbReference type="Proteomes" id="UP000646244"/>
    </source>
</evidence>
<protein>
    <submittedName>
        <fullName evidence="4">Flavin reductase</fullName>
    </submittedName>
</protein>
<dbReference type="Pfam" id="PF01613">
    <property type="entry name" value="Flavin_Reduct"/>
    <property type="match status" value="1"/>
</dbReference>
<dbReference type="InterPro" id="IPR050268">
    <property type="entry name" value="NADH-dep_flavin_reductase"/>
</dbReference>
<dbReference type="GO" id="GO:0010181">
    <property type="term" value="F:FMN binding"/>
    <property type="evidence" value="ECO:0007669"/>
    <property type="project" value="InterPro"/>
</dbReference>
<feature type="domain" description="Flavin reductase like" evidence="3">
    <location>
        <begin position="34"/>
        <end position="175"/>
    </location>
</feature>